<sequence>MSEYAANGTRSGGAGQPANRAESSATGTLYGLGVGPGDPELLTVKAFRILKQSPVIAYPRKKSGAQSYALKIAETYVDTTAKEMLGLTFPMTKDREALEKSWNKTVDAVWEHLAAGRDVAFLTEGDPMLYSTFIHMMRFLKQRHPEAKTVSVPGISSVNASASRLGIPLADGDERIAIVPATDDYGAVREAIEEHDCVVFIKVAKVIDLMLQVLGDLGLTDKAAVLTKVTSAEESVWLDVRELQGRQLEYLTLMVVRK</sequence>
<evidence type="ECO:0000313" key="13">
    <source>
        <dbReference type="Proteomes" id="UP001527202"/>
    </source>
</evidence>
<evidence type="ECO:0000313" key="10">
    <source>
        <dbReference type="EMBL" id="MCY9599345.1"/>
    </source>
</evidence>
<evidence type="ECO:0000256" key="3">
    <source>
        <dbReference type="ARBA" id="ARBA00022573"/>
    </source>
</evidence>
<dbReference type="PANTHER" id="PTHR43467:SF2">
    <property type="entry name" value="COBALT-PRECORRIN-2 C(20)-METHYLTRANSFERASE"/>
    <property type="match status" value="1"/>
</dbReference>
<dbReference type="InterPro" id="IPR014776">
    <property type="entry name" value="4pyrrole_Mease_sub2"/>
</dbReference>
<evidence type="ECO:0000256" key="6">
    <source>
        <dbReference type="ARBA" id="ARBA00022691"/>
    </source>
</evidence>
<dbReference type="Gene3D" id="3.40.1010.10">
    <property type="entry name" value="Cobalt-precorrin-4 Transmethylase, Domain 1"/>
    <property type="match status" value="1"/>
</dbReference>
<dbReference type="GO" id="GO:0032259">
    <property type="term" value="P:methylation"/>
    <property type="evidence" value="ECO:0007669"/>
    <property type="project" value="UniProtKB-KW"/>
</dbReference>
<dbReference type="OrthoDB" id="9804789at2"/>
<dbReference type="EMBL" id="JAMDMJ010000042">
    <property type="protein sequence ID" value="MCY9599345.1"/>
    <property type="molecule type" value="Genomic_DNA"/>
</dbReference>
<reference evidence="10 13" key="2">
    <citation type="submission" date="2022-05" db="EMBL/GenBank/DDBJ databases">
        <title>Genome Sequencing of Bee-Associated Microbes.</title>
        <authorList>
            <person name="Dunlap C."/>
        </authorList>
    </citation>
    <scope>NUCLEOTIDE SEQUENCE [LARGE SCALE GENOMIC DNA]</scope>
    <source>
        <strain evidence="10 13">NRRL B-23120</strain>
    </source>
</reference>
<keyword evidence="6" id="KW-0949">S-adenosyl-L-methionine</keyword>
<feature type="region of interest" description="Disordered" evidence="8">
    <location>
        <begin position="1"/>
        <end position="22"/>
    </location>
</feature>
<dbReference type="SUPFAM" id="SSF53790">
    <property type="entry name" value="Tetrapyrrole methylase"/>
    <property type="match status" value="1"/>
</dbReference>
<evidence type="ECO:0000256" key="1">
    <source>
        <dbReference type="ARBA" id="ARBA00004953"/>
    </source>
</evidence>
<evidence type="ECO:0000256" key="4">
    <source>
        <dbReference type="ARBA" id="ARBA00022603"/>
    </source>
</evidence>
<dbReference type="InterPro" id="IPR012382">
    <property type="entry name" value="CobI/CbiL"/>
</dbReference>
<dbReference type="RefSeq" id="WP_042233516.1">
    <property type="nucleotide sequence ID" value="NZ_CP026520.1"/>
</dbReference>
<keyword evidence="3" id="KW-0169">Cobalamin biosynthesis</keyword>
<evidence type="ECO:0000313" key="11">
    <source>
        <dbReference type="EMBL" id="QAV20897.1"/>
    </source>
</evidence>
<dbReference type="KEGG" id="pchi:PC41400_25705"/>
<protein>
    <submittedName>
        <fullName evidence="11">Precorrin-2 C(20)-methyltransferase</fullName>
        <ecNumber evidence="10">2.1.1.130</ecNumber>
    </submittedName>
</protein>
<dbReference type="PANTHER" id="PTHR43467">
    <property type="entry name" value="COBALT-PRECORRIN-2 C(20)-METHYLTRANSFERASE"/>
    <property type="match status" value="1"/>
</dbReference>
<evidence type="ECO:0000256" key="5">
    <source>
        <dbReference type="ARBA" id="ARBA00022679"/>
    </source>
</evidence>
<dbReference type="GO" id="GO:0009236">
    <property type="term" value="P:cobalamin biosynthetic process"/>
    <property type="evidence" value="ECO:0007669"/>
    <property type="project" value="UniProtKB-UniRule"/>
</dbReference>
<feature type="domain" description="Tetrapyrrole methylase" evidence="9">
    <location>
        <begin position="28"/>
        <end position="237"/>
    </location>
</feature>
<dbReference type="EMBL" id="CP026520">
    <property type="protein sequence ID" value="QAV20897.1"/>
    <property type="molecule type" value="Genomic_DNA"/>
</dbReference>
<dbReference type="Proteomes" id="UP000288943">
    <property type="component" value="Chromosome"/>
</dbReference>
<accession>A0A410X2S0</accession>
<dbReference type="InterPro" id="IPR014777">
    <property type="entry name" value="4pyrrole_Mease_sub1"/>
</dbReference>
<dbReference type="AlphaFoldDB" id="A0A410X2S0"/>
<dbReference type="Proteomes" id="UP001527202">
    <property type="component" value="Unassembled WGS sequence"/>
</dbReference>
<dbReference type="Gene3D" id="3.30.950.10">
    <property type="entry name" value="Methyltransferase, Cobalt-precorrin-4 Transmethylase, Domain 2"/>
    <property type="match status" value="1"/>
</dbReference>
<evidence type="ECO:0000256" key="2">
    <source>
        <dbReference type="ARBA" id="ARBA00005879"/>
    </source>
</evidence>
<dbReference type="Pfam" id="PF00590">
    <property type="entry name" value="TP_methylase"/>
    <property type="match status" value="1"/>
</dbReference>
<evidence type="ECO:0000256" key="7">
    <source>
        <dbReference type="PIRNR" id="PIRNR036427"/>
    </source>
</evidence>
<gene>
    <name evidence="11" type="primary">cobI</name>
    <name evidence="10" type="ORF">M5X16_26745</name>
    <name evidence="11" type="ORF">PC41400_25705</name>
</gene>
<evidence type="ECO:0000259" key="9">
    <source>
        <dbReference type="Pfam" id="PF00590"/>
    </source>
</evidence>
<dbReference type="InterPro" id="IPR000878">
    <property type="entry name" value="4pyrrol_Mease"/>
</dbReference>
<organism evidence="11 12">
    <name type="scientific">Paenibacillus chitinolyticus</name>
    <dbReference type="NCBI Taxonomy" id="79263"/>
    <lineage>
        <taxon>Bacteria</taxon>
        <taxon>Bacillati</taxon>
        <taxon>Bacillota</taxon>
        <taxon>Bacilli</taxon>
        <taxon>Bacillales</taxon>
        <taxon>Paenibacillaceae</taxon>
        <taxon>Paenibacillus</taxon>
    </lineage>
</organism>
<comment type="similarity">
    <text evidence="2 7">Belongs to the precorrin methyltransferase family.</text>
</comment>
<dbReference type="GO" id="GO:0030788">
    <property type="term" value="F:precorrin-2 C20-methyltransferase activity"/>
    <property type="evidence" value="ECO:0007669"/>
    <property type="project" value="UniProtKB-EC"/>
</dbReference>
<name>A0A410X2S0_9BACL</name>
<keyword evidence="4 11" id="KW-0489">Methyltransferase</keyword>
<dbReference type="EC" id="2.1.1.130" evidence="10"/>
<keyword evidence="5 11" id="KW-0808">Transferase</keyword>
<dbReference type="PIRSF" id="PIRSF036427">
    <property type="entry name" value="Precrrn-2_mtase"/>
    <property type="match status" value="1"/>
</dbReference>
<dbReference type="GeneID" id="95378191"/>
<keyword evidence="13" id="KW-1185">Reference proteome</keyword>
<reference evidence="11 12" key="1">
    <citation type="submission" date="2018-01" db="EMBL/GenBank/DDBJ databases">
        <title>The whole genome sequencing and assembly of Paenibacillus chitinolyticus KCCM 41400 strain.</title>
        <authorList>
            <person name="Kim J.-Y."/>
            <person name="Park M.-K."/>
            <person name="Lee Y.-J."/>
            <person name="Yi H."/>
            <person name="Bahn Y.-S."/>
            <person name="Kim J.F."/>
            <person name="Lee D.-W."/>
        </authorList>
    </citation>
    <scope>NUCLEOTIDE SEQUENCE [LARGE SCALE GENOMIC DNA]</scope>
    <source>
        <strain evidence="11 12">KCCM 41400</strain>
    </source>
</reference>
<evidence type="ECO:0000256" key="8">
    <source>
        <dbReference type="SAM" id="MobiDB-lite"/>
    </source>
</evidence>
<dbReference type="InterPro" id="IPR035996">
    <property type="entry name" value="4pyrrol_Methylase_sf"/>
</dbReference>
<dbReference type="NCBIfam" id="TIGR01467">
    <property type="entry name" value="cobI_cbiL"/>
    <property type="match status" value="1"/>
</dbReference>
<proteinExistence type="inferred from homology"/>
<dbReference type="UniPathway" id="UPA00148"/>
<dbReference type="InterPro" id="IPR006364">
    <property type="entry name" value="CobI/CbiL/CobIJ_dom"/>
</dbReference>
<dbReference type="CDD" id="cd11645">
    <property type="entry name" value="Precorrin_2_C20_MT"/>
    <property type="match status" value="1"/>
</dbReference>
<evidence type="ECO:0000313" key="12">
    <source>
        <dbReference type="Proteomes" id="UP000288943"/>
    </source>
</evidence>
<comment type="pathway">
    <text evidence="1">Cofactor biosynthesis; adenosylcobalamin biosynthesis.</text>
</comment>